<evidence type="ECO:0000256" key="3">
    <source>
        <dbReference type="ARBA" id="ARBA00023159"/>
    </source>
</evidence>
<dbReference type="RefSeq" id="WP_052640144.1">
    <property type="nucleotide sequence ID" value="NZ_CABFWE030000011.1"/>
</dbReference>
<dbReference type="EMBL" id="CABFWE030000011">
    <property type="protein sequence ID" value="CAD7052574.1"/>
    <property type="molecule type" value="Genomic_DNA"/>
</dbReference>
<keyword evidence="3" id="KW-0010">Activator</keyword>
<feature type="domain" description="HTH araC/xylS-type" evidence="5">
    <location>
        <begin position="206"/>
        <end position="278"/>
    </location>
</feature>
<dbReference type="Gene3D" id="2.60.120.10">
    <property type="entry name" value="Jelly Rolls"/>
    <property type="match status" value="1"/>
</dbReference>
<evidence type="ECO:0000256" key="4">
    <source>
        <dbReference type="ARBA" id="ARBA00023163"/>
    </source>
</evidence>
<dbReference type="InterPro" id="IPR018060">
    <property type="entry name" value="HTH_AraC"/>
</dbReference>
<dbReference type="InterPro" id="IPR050204">
    <property type="entry name" value="AraC_XylS_family_regulators"/>
</dbReference>
<dbReference type="InterPro" id="IPR018062">
    <property type="entry name" value="HTH_AraC-typ_CS"/>
</dbReference>
<dbReference type="PROSITE" id="PS00041">
    <property type="entry name" value="HTH_ARAC_FAMILY_1"/>
    <property type="match status" value="1"/>
</dbReference>
<evidence type="ECO:0000313" key="6">
    <source>
        <dbReference type="EMBL" id="CAD7052574.1"/>
    </source>
</evidence>
<proteinExistence type="predicted"/>
<dbReference type="InterPro" id="IPR009057">
    <property type="entry name" value="Homeodomain-like_sf"/>
</dbReference>
<sequence>MDEIEGGILASIPATALTLTMTRATIRMEHSKTWRIDKINPVDDLVICLEGQGEYLIDGHRMTMEPGDAMLISRGQRFQGWNEGTVTYTGIAQHFTLDIYGRHDLISQMDLQPKVRLSRWPLVEPLVRHYRQSAPPSSVTLSQHHLFMYLLIAYIEDAFLGWRDRAAYQTEGADALDLAVVKAATMIAANPLDGEIAAKAISASPFNPDYFLREFKKRVGRTPRKYQEFKRMERAMHFLEAGLPVAEAAAEVGYADPYYFSRMFKRTIGLSPRDHVNRVRQNRHGGLLGFDEPEQDRLMNAAHAPRSEGDAAMAVT</sequence>
<dbReference type="InterPro" id="IPR037923">
    <property type="entry name" value="HTH-like"/>
</dbReference>
<evidence type="ECO:0000256" key="2">
    <source>
        <dbReference type="ARBA" id="ARBA00023125"/>
    </source>
</evidence>
<dbReference type="SUPFAM" id="SSF51215">
    <property type="entry name" value="Regulatory protein AraC"/>
    <property type="match status" value="1"/>
</dbReference>
<dbReference type="Pfam" id="PF07883">
    <property type="entry name" value="Cupin_2"/>
    <property type="match status" value="1"/>
</dbReference>
<accession>A0ABN7JYQ6</accession>
<evidence type="ECO:0000313" key="7">
    <source>
        <dbReference type="Proteomes" id="UP000601041"/>
    </source>
</evidence>
<dbReference type="SMART" id="SM00342">
    <property type="entry name" value="HTH_ARAC"/>
    <property type="match status" value="1"/>
</dbReference>
<organism evidence="6 7">
    <name type="scientific">Pseudorhizobium halotolerans</name>
    <dbReference type="NCBI Taxonomy" id="1233081"/>
    <lineage>
        <taxon>Bacteria</taxon>
        <taxon>Pseudomonadati</taxon>
        <taxon>Pseudomonadota</taxon>
        <taxon>Alphaproteobacteria</taxon>
        <taxon>Hyphomicrobiales</taxon>
        <taxon>Rhizobiaceae</taxon>
        <taxon>Rhizobium/Agrobacterium group</taxon>
        <taxon>Pseudorhizobium</taxon>
    </lineage>
</organism>
<keyword evidence="2" id="KW-0238">DNA-binding</keyword>
<name>A0ABN7JYQ6_9HYPH</name>
<keyword evidence="1" id="KW-0805">Transcription regulation</keyword>
<dbReference type="PROSITE" id="PS01124">
    <property type="entry name" value="HTH_ARAC_FAMILY_2"/>
    <property type="match status" value="1"/>
</dbReference>
<dbReference type="Pfam" id="PF12833">
    <property type="entry name" value="HTH_18"/>
    <property type="match status" value="1"/>
</dbReference>
<evidence type="ECO:0000259" key="5">
    <source>
        <dbReference type="PROSITE" id="PS01124"/>
    </source>
</evidence>
<reference evidence="6 7" key="1">
    <citation type="submission" date="2020-11" db="EMBL/GenBank/DDBJ databases">
        <authorList>
            <person name="Lassalle F."/>
        </authorList>
    </citation>
    <scope>NUCLEOTIDE SEQUENCE [LARGE SCALE GENOMIC DNA]</scope>
    <source>
        <strain evidence="6 7">AB21</strain>
    </source>
</reference>
<keyword evidence="4" id="KW-0804">Transcription</keyword>
<keyword evidence="7" id="KW-1185">Reference proteome</keyword>
<gene>
    <name evidence="6" type="ORF">RHAB21_04468</name>
</gene>
<evidence type="ECO:0000256" key="1">
    <source>
        <dbReference type="ARBA" id="ARBA00023015"/>
    </source>
</evidence>
<dbReference type="Proteomes" id="UP000601041">
    <property type="component" value="Unassembled WGS sequence"/>
</dbReference>
<dbReference type="InterPro" id="IPR014710">
    <property type="entry name" value="RmlC-like_jellyroll"/>
</dbReference>
<protein>
    <submittedName>
        <fullName evidence="6">AraC family transcriptional regulator</fullName>
    </submittedName>
</protein>
<comment type="caution">
    <text evidence="6">The sequence shown here is derived from an EMBL/GenBank/DDBJ whole genome shotgun (WGS) entry which is preliminary data.</text>
</comment>
<dbReference type="InterPro" id="IPR013096">
    <property type="entry name" value="Cupin_2"/>
</dbReference>
<dbReference type="SUPFAM" id="SSF46689">
    <property type="entry name" value="Homeodomain-like"/>
    <property type="match status" value="1"/>
</dbReference>
<dbReference type="PANTHER" id="PTHR46796">
    <property type="entry name" value="HTH-TYPE TRANSCRIPTIONAL ACTIVATOR RHAS-RELATED"/>
    <property type="match status" value="1"/>
</dbReference>
<dbReference type="Gene3D" id="1.10.10.60">
    <property type="entry name" value="Homeodomain-like"/>
    <property type="match status" value="2"/>
</dbReference>